<gene>
    <name evidence="11" type="ORF">OIDMADRAFT_178807</name>
</gene>
<dbReference type="InterPro" id="IPR001223">
    <property type="entry name" value="Glyco_hydro18_cat"/>
</dbReference>
<dbReference type="InterPro" id="IPR021858">
    <property type="entry name" value="Fun_TF"/>
</dbReference>
<dbReference type="HOGENOM" id="CLU_364891_0_0_1"/>
<dbReference type="OrthoDB" id="415825at2759"/>
<dbReference type="EC" id="3.2.1.14" evidence="2"/>
<dbReference type="Pfam" id="PF00704">
    <property type="entry name" value="Glyco_hydro_18"/>
    <property type="match status" value="1"/>
</dbReference>
<evidence type="ECO:0000256" key="6">
    <source>
        <dbReference type="ARBA" id="ARBA00023295"/>
    </source>
</evidence>
<dbReference type="Pfam" id="PF11951">
    <property type="entry name" value="Fungal_trans_2"/>
    <property type="match status" value="1"/>
</dbReference>
<dbReference type="GO" id="GO:0000272">
    <property type="term" value="P:polysaccharide catabolic process"/>
    <property type="evidence" value="ECO:0007669"/>
    <property type="project" value="UniProtKB-KW"/>
</dbReference>
<feature type="signal peptide" evidence="9">
    <location>
        <begin position="1"/>
        <end position="18"/>
    </location>
</feature>
<dbReference type="GO" id="GO:0008843">
    <property type="term" value="F:endochitinase activity"/>
    <property type="evidence" value="ECO:0007669"/>
    <property type="project" value="UniProtKB-EC"/>
</dbReference>
<keyword evidence="5" id="KW-0119">Carbohydrate metabolism</keyword>
<name>A0A0C3H4N3_OIDMZ</name>
<evidence type="ECO:0000256" key="3">
    <source>
        <dbReference type="ARBA" id="ARBA00022801"/>
    </source>
</evidence>
<keyword evidence="3 8" id="KW-0378">Hydrolase</keyword>
<reference evidence="12" key="2">
    <citation type="submission" date="2015-01" db="EMBL/GenBank/DDBJ databases">
        <title>Evolutionary Origins and Diversification of the Mycorrhizal Mutualists.</title>
        <authorList>
            <consortium name="DOE Joint Genome Institute"/>
            <consortium name="Mycorrhizal Genomics Consortium"/>
            <person name="Kohler A."/>
            <person name="Kuo A."/>
            <person name="Nagy L.G."/>
            <person name="Floudas D."/>
            <person name="Copeland A."/>
            <person name="Barry K.W."/>
            <person name="Cichocki N."/>
            <person name="Veneault-Fourrey C."/>
            <person name="LaButti K."/>
            <person name="Lindquist E.A."/>
            <person name="Lipzen A."/>
            <person name="Lundell T."/>
            <person name="Morin E."/>
            <person name="Murat C."/>
            <person name="Riley R."/>
            <person name="Ohm R."/>
            <person name="Sun H."/>
            <person name="Tunlid A."/>
            <person name="Henrissat B."/>
            <person name="Grigoriev I.V."/>
            <person name="Hibbett D.S."/>
            <person name="Martin F."/>
        </authorList>
    </citation>
    <scope>NUCLEOTIDE SEQUENCE [LARGE SCALE GENOMIC DNA]</scope>
    <source>
        <strain evidence="12">Zn</strain>
    </source>
</reference>
<evidence type="ECO:0000259" key="10">
    <source>
        <dbReference type="PROSITE" id="PS51910"/>
    </source>
</evidence>
<dbReference type="Gene3D" id="3.20.20.80">
    <property type="entry name" value="Glycosidases"/>
    <property type="match status" value="1"/>
</dbReference>
<dbReference type="InterPro" id="IPR001579">
    <property type="entry name" value="Glyco_hydro_18_chit_AS"/>
</dbReference>
<evidence type="ECO:0000313" key="11">
    <source>
        <dbReference type="EMBL" id="KIN03096.1"/>
    </source>
</evidence>
<dbReference type="PROSITE" id="PS51910">
    <property type="entry name" value="GH18_2"/>
    <property type="match status" value="1"/>
</dbReference>
<keyword evidence="7" id="KW-0624">Polysaccharide degradation</keyword>
<feature type="domain" description="GH18" evidence="10">
    <location>
        <begin position="21"/>
        <end position="321"/>
    </location>
</feature>
<evidence type="ECO:0000256" key="7">
    <source>
        <dbReference type="ARBA" id="ARBA00023326"/>
    </source>
</evidence>
<dbReference type="PROSITE" id="PS01095">
    <property type="entry name" value="GH18_1"/>
    <property type="match status" value="1"/>
</dbReference>
<dbReference type="PANTHER" id="PTHR45708">
    <property type="entry name" value="ENDOCHITINASE"/>
    <property type="match status" value="1"/>
</dbReference>
<dbReference type="Proteomes" id="UP000054321">
    <property type="component" value="Unassembled WGS sequence"/>
</dbReference>
<dbReference type="PANTHER" id="PTHR45708:SF49">
    <property type="entry name" value="ENDOCHITINASE"/>
    <property type="match status" value="1"/>
</dbReference>
<evidence type="ECO:0000256" key="4">
    <source>
        <dbReference type="ARBA" id="ARBA00023024"/>
    </source>
</evidence>
<protein>
    <recommendedName>
        <fullName evidence="2">chitinase</fullName>
        <ecNumber evidence="2">3.2.1.14</ecNumber>
    </recommendedName>
</protein>
<evidence type="ECO:0000256" key="9">
    <source>
        <dbReference type="SAM" id="SignalP"/>
    </source>
</evidence>
<dbReference type="AlphaFoldDB" id="A0A0C3H4N3"/>
<evidence type="ECO:0000256" key="8">
    <source>
        <dbReference type="RuleBase" id="RU000489"/>
    </source>
</evidence>
<evidence type="ECO:0000256" key="5">
    <source>
        <dbReference type="ARBA" id="ARBA00023277"/>
    </source>
</evidence>
<feature type="chain" id="PRO_5002165178" description="chitinase" evidence="9">
    <location>
        <begin position="19"/>
        <end position="765"/>
    </location>
</feature>
<dbReference type="InParanoid" id="A0A0C3H4N3"/>
<proteinExistence type="predicted"/>
<keyword evidence="12" id="KW-1185">Reference proteome</keyword>
<evidence type="ECO:0000313" key="12">
    <source>
        <dbReference type="Proteomes" id="UP000054321"/>
    </source>
</evidence>
<comment type="catalytic activity">
    <reaction evidence="1">
        <text>Random endo-hydrolysis of N-acetyl-beta-D-glucosaminide (1-&gt;4)-beta-linkages in chitin and chitodextrins.</text>
        <dbReference type="EC" id="3.2.1.14"/>
    </reaction>
</comment>
<dbReference type="SUPFAM" id="SSF51445">
    <property type="entry name" value="(Trans)glycosidases"/>
    <property type="match status" value="1"/>
</dbReference>
<evidence type="ECO:0000256" key="2">
    <source>
        <dbReference type="ARBA" id="ARBA00012729"/>
    </source>
</evidence>
<accession>A0A0C3H4N3</accession>
<evidence type="ECO:0000256" key="1">
    <source>
        <dbReference type="ARBA" id="ARBA00000822"/>
    </source>
</evidence>
<dbReference type="InterPro" id="IPR050542">
    <property type="entry name" value="Glycosyl_Hydrlase18_Chitinase"/>
</dbReference>
<dbReference type="GO" id="GO:0006032">
    <property type="term" value="P:chitin catabolic process"/>
    <property type="evidence" value="ECO:0007669"/>
    <property type="project" value="UniProtKB-KW"/>
</dbReference>
<organism evidence="11 12">
    <name type="scientific">Oidiodendron maius (strain Zn)</name>
    <dbReference type="NCBI Taxonomy" id="913774"/>
    <lineage>
        <taxon>Eukaryota</taxon>
        <taxon>Fungi</taxon>
        <taxon>Dikarya</taxon>
        <taxon>Ascomycota</taxon>
        <taxon>Pezizomycotina</taxon>
        <taxon>Leotiomycetes</taxon>
        <taxon>Leotiomycetes incertae sedis</taxon>
        <taxon>Myxotrichaceae</taxon>
        <taxon>Oidiodendron</taxon>
    </lineage>
</organism>
<reference evidence="11 12" key="1">
    <citation type="submission" date="2014-04" db="EMBL/GenBank/DDBJ databases">
        <authorList>
            <consortium name="DOE Joint Genome Institute"/>
            <person name="Kuo A."/>
            <person name="Martino E."/>
            <person name="Perotto S."/>
            <person name="Kohler A."/>
            <person name="Nagy L.G."/>
            <person name="Floudas D."/>
            <person name="Copeland A."/>
            <person name="Barry K.W."/>
            <person name="Cichocki N."/>
            <person name="Veneault-Fourrey C."/>
            <person name="LaButti K."/>
            <person name="Lindquist E.A."/>
            <person name="Lipzen A."/>
            <person name="Lundell T."/>
            <person name="Morin E."/>
            <person name="Murat C."/>
            <person name="Sun H."/>
            <person name="Tunlid A."/>
            <person name="Henrissat B."/>
            <person name="Grigoriev I.V."/>
            <person name="Hibbett D.S."/>
            <person name="Martin F."/>
            <person name="Nordberg H.P."/>
            <person name="Cantor M.N."/>
            <person name="Hua S.X."/>
        </authorList>
    </citation>
    <scope>NUCLEOTIDE SEQUENCE [LARGE SCALE GENOMIC DNA]</scope>
    <source>
        <strain evidence="11 12">Zn</strain>
    </source>
</reference>
<sequence>MYASLPVVVALLVGCVSASGLQQAVYWGQTPGQANLSHFCTASQGIDIIPLAFLSQFGAPYSPGGGFGDCDITVPQSAQISPACQQVARDIEYCQSQKKLIVLSLGGAAGNYGLSNQSDAETLAADLWDMYGPVQKGYTGPRPLGNVVLDGFDLDIENNVGAYNYIFLIWKLRELFATDRSKNYIISGAPQCVVPDASMGDMIFNSPFDYLFIQYYNTPTCSARGLISGYPPADGRNQYFTFDAWRQVTRVGYSQSIQSKLLIGLPASADAADNDEPYYLEPKEALELINEYRYHEGFAGVMLWDAGSSDMNVVDGGLDARLKSNRTPYNVQDHVQEAIDHANKQWTFRRMLSENPKQFGGTLADINTANIYPVDPNAQNARLLYFYIQQLTPRMASLDGQNTPSVLQNAILPLMMQSSLIPKIAVFEAAGFQEIFRTPDIAETRRMIALKGEILANVNTILKDFNKTYREAMHCVLHLVVLEYNWGNYNSIMAHIDGLKNMIKLRGGSIQKLHSPLLTKLLIAIDFETACCYEQDLSIIKPQDVSGFTSSQCPESFENPFHYSGAPFATVLAKLNLSPPLAAILDDLRRLTSLVTNFFATKSDSNAPTHQQQSIIISNDAIRIQKSALSLPAASASPYSPSDLISEIIRITAIVYSTALTLRLPISFVYSPAQRLKVYDAFSRISLSDWKIMPGVYVWALMVATPGSGTNVQGRLLRFNQTLAVICMKLRDFGFMVDCLRTFWRVQRWIVGDIGKGEEGRIGDA</sequence>
<dbReference type="EMBL" id="KN832874">
    <property type="protein sequence ID" value="KIN03096.1"/>
    <property type="molecule type" value="Genomic_DNA"/>
</dbReference>
<keyword evidence="4" id="KW-0146">Chitin degradation</keyword>
<dbReference type="GO" id="GO:0005576">
    <property type="term" value="C:extracellular region"/>
    <property type="evidence" value="ECO:0007669"/>
    <property type="project" value="TreeGrafter"/>
</dbReference>
<keyword evidence="9" id="KW-0732">Signal</keyword>
<dbReference type="InterPro" id="IPR017853">
    <property type="entry name" value="GH"/>
</dbReference>
<keyword evidence="6 8" id="KW-0326">Glycosidase</keyword>